<dbReference type="Proteomes" id="UP000191055">
    <property type="component" value="Unassembled WGS sequence"/>
</dbReference>
<dbReference type="AlphaFoldDB" id="A0A1T5HTG6"/>
<reference evidence="5 6" key="1">
    <citation type="submission" date="2017-02" db="EMBL/GenBank/DDBJ databases">
        <authorList>
            <person name="Peterson S.W."/>
        </authorList>
    </citation>
    <scope>NUCLEOTIDE SEQUENCE [LARGE SCALE GENOMIC DNA]</scope>
    <source>
        <strain evidence="5 6">DSM 24412</strain>
    </source>
</reference>
<dbReference type="OrthoDB" id="9809068at2"/>
<dbReference type="PANTHER" id="PTHR30469">
    <property type="entry name" value="MULTIDRUG RESISTANCE PROTEIN MDTA"/>
    <property type="match status" value="1"/>
</dbReference>
<dbReference type="InterPro" id="IPR058625">
    <property type="entry name" value="MdtA-like_BSH"/>
</dbReference>
<feature type="coiled-coil region" evidence="2">
    <location>
        <begin position="100"/>
        <end position="127"/>
    </location>
</feature>
<dbReference type="RefSeq" id="WP_079558939.1">
    <property type="nucleotide sequence ID" value="NZ_CP021904.1"/>
</dbReference>
<keyword evidence="3" id="KW-0472">Membrane</keyword>
<evidence type="ECO:0000259" key="4">
    <source>
        <dbReference type="Pfam" id="PF25917"/>
    </source>
</evidence>
<dbReference type="EMBL" id="FUYV01000025">
    <property type="protein sequence ID" value="SKC23988.1"/>
    <property type="molecule type" value="Genomic_DNA"/>
</dbReference>
<dbReference type="Pfam" id="PF25917">
    <property type="entry name" value="BSH_RND"/>
    <property type="match status" value="1"/>
</dbReference>
<evidence type="ECO:0000313" key="6">
    <source>
        <dbReference type="Proteomes" id="UP000191055"/>
    </source>
</evidence>
<name>A0A1T5HTG6_9BACT</name>
<protein>
    <submittedName>
        <fullName evidence="5">HlyD family secretion protein</fullName>
    </submittedName>
</protein>
<organism evidence="5 6">
    <name type="scientific">Alkalitalea saponilacus</name>
    <dbReference type="NCBI Taxonomy" id="889453"/>
    <lineage>
        <taxon>Bacteria</taxon>
        <taxon>Pseudomonadati</taxon>
        <taxon>Bacteroidota</taxon>
        <taxon>Bacteroidia</taxon>
        <taxon>Marinilabiliales</taxon>
        <taxon>Marinilabiliaceae</taxon>
        <taxon>Alkalitalea</taxon>
    </lineage>
</organism>
<feature type="transmembrane region" description="Helical" evidence="3">
    <location>
        <begin position="7"/>
        <end position="25"/>
    </location>
</feature>
<dbReference type="Gene3D" id="2.40.50.100">
    <property type="match status" value="1"/>
</dbReference>
<keyword evidence="2" id="KW-0175">Coiled coil</keyword>
<dbReference type="PANTHER" id="PTHR30469:SF33">
    <property type="entry name" value="SLR1207 PROTEIN"/>
    <property type="match status" value="1"/>
</dbReference>
<accession>A0A1T5HTG6</accession>
<dbReference type="GO" id="GO:1990281">
    <property type="term" value="C:efflux pump complex"/>
    <property type="evidence" value="ECO:0007669"/>
    <property type="project" value="TreeGrafter"/>
</dbReference>
<dbReference type="Gene3D" id="1.10.287.470">
    <property type="entry name" value="Helix hairpin bin"/>
    <property type="match status" value="1"/>
</dbReference>
<evidence type="ECO:0000256" key="3">
    <source>
        <dbReference type="SAM" id="Phobius"/>
    </source>
</evidence>
<sequence>MKRFFKILGLLVFVGLVLWVFVYLYKQSKSDPVVFDTETPFTTDIINKTVATGSVIPRREIAIKPQENGIIREIYVDPGDRVKEGDLIARIQIIPEMIEVNAAESRLNKAQLEYENARIEYERKKGLFEQNVIARSEFEAEELRYRTRLEDLNAADNHLQLIQEGVTRKMGSQTNTLIRSTIDGMILDVPVREGNSVIRTNAFNEGTTIAIVADMNEMIFEGKVDETEVGRISEGMHLLLTIGALQGDSFDAYLEYISPKGQEESGAIQFEIRAAVKLQEGNFIRAGYSANADIVLDRRDSVLAVTERVLQFNGDSIFVEVETAPQTFEKRVVKTGLSDGLNIEIKEGVTEGDKVKVPRI</sequence>
<evidence type="ECO:0000313" key="5">
    <source>
        <dbReference type="EMBL" id="SKC23988.1"/>
    </source>
</evidence>
<dbReference type="SUPFAM" id="SSF111369">
    <property type="entry name" value="HlyD-like secretion proteins"/>
    <property type="match status" value="1"/>
</dbReference>
<dbReference type="NCBIfam" id="TIGR01730">
    <property type="entry name" value="RND_mfp"/>
    <property type="match status" value="1"/>
</dbReference>
<dbReference type="STRING" id="889453.SAMN03080601_03276"/>
<dbReference type="GO" id="GO:0015562">
    <property type="term" value="F:efflux transmembrane transporter activity"/>
    <property type="evidence" value="ECO:0007669"/>
    <property type="project" value="TreeGrafter"/>
</dbReference>
<dbReference type="KEGG" id="asx:CDL62_08560"/>
<dbReference type="Gene3D" id="6.20.50.140">
    <property type="match status" value="1"/>
</dbReference>
<keyword evidence="3" id="KW-1133">Transmembrane helix</keyword>
<keyword evidence="3" id="KW-0812">Transmembrane</keyword>
<gene>
    <name evidence="5" type="ORF">SAMN03080601_03276</name>
</gene>
<keyword evidence="6" id="KW-1185">Reference proteome</keyword>
<dbReference type="Gene3D" id="2.40.30.170">
    <property type="match status" value="1"/>
</dbReference>
<evidence type="ECO:0000256" key="1">
    <source>
        <dbReference type="ARBA" id="ARBA00009477"/>
    </source>
</evidence>
<dbReference type="InterPro" id="IPR006143">
    <property type="entry name" value="RND_pump_MFP"/>
</dbReference>
<proteinExistence type="inferred from homology"/>
<evidence type="ECO:0000256" key="2">
    <source>
        <dbReference type="SAM" id="Coils"/>
    </source>
</evidence>
<comment type="similarity">
    <text evidence="1">Belongs to the membrane fusion protein (MFP) (TC 8.A.1) family.</text>
</comment>
<feature type="domain" description="Multidrug resistance protein MdtA-like barrel-sandwich hybrid" evidence="4">
    <location>
        <begin position="60"/>
        <end position="201"/>
    </location>
</feature>